<dbReference type="InterPro" id="IPR018820">
    <property type="entry name" value="BRE4-related_DUF2421"/>
</dbReference>
<name>A0A8H6WM79_MYCCL</name>
<evidence type="ECO:0000313" key="4">
    <source>
        <dbReference type="Proteomes" id="UP000613580"/>
    </source>
</evidence>
<feature type="domain" description="DUF2421" evidence="2">
    <location>
        <begin position="315"/>
        <end position="427"/>
    </location>
</feature>
<comment type="caution">
    <text evidence="3">The sequence shown here is derived from an EMBL/GenBank/DDBJ whole genome shotgun (WGS) entry which is preliminary data.</text>
</comment>
<evidence type="ECO:0000313" key="3">
    <source>
        <dbReference type="EMBL" id="KAF7322547.1"/>
    </source>
</evidence>
<accession>A0A8H6WM79</accession>
<dbReference type="Pfam" id="PF10334">
    <property type="entry name" value="BRE4"/>
    <property type="match status" value="1"/>
</dbReference>
<organism evidence="3 4">
    <name type="scientific">Mycena chlorophos</name>
    <name type="common">Agaric fungus</name>
    <name type="synonym">Agaricus chlorophos</name>
    <dbReference type="NCBI Taxonomy" id="658473"/>
    <lineage>
        <taxon>Eukaryota</taxon>
        <taxon>Fungi</taxon>
        <taxon>Dikarya</taxon>
        <taxon>Basidiomycota</taxon>
        <taxon>Agaricomycotina</taxon>
        <taxon>Agaricomycetes</taxon>
        <taxon>Agaricomycetidae</taxon>
        <taxon>Agaricales</taxon>
        <taxon>Marasmiineae</taxon>
        <taxon>Mycenaceae</taxon>
        <taxon>Mycena</taxon>
    </lineage>
</organism>
<dbReference type="PANTHER" id="PTHR37994">
    <property type="entry name" value="ARAE_2_N DOMAIN-CONTAINING PROTEIN-RELATED"/>
    <property type="match status" value="1"/>
</dbReference>
<gene>
    <name evidence="3" type="ORF">HMN09_00033200</name>
</gene>
<dbReference type="Proteomes" id="UP000613580">
    <property type="component" value="Unassembled WGS sequence"/>
</dbReference>
<keyword evidence="4" id="KW-1185">Reference proteome</keyword>
<reference evidence="3" key="1">
    <citation type="submission" date="2020-05" db="EMBL/GenBank/DDBJ databases">
        <title>Mycena genomes resolve the evolution of fungal bioluminescence.</title>
        <authorList>
            <person name="Tsai I.J."/>
        </authorList>
    </citation>
    <scope>NUCLEOTIDE SEQUENCE</scope>
    <source>
        <strain evidence="3">110903Hualien_Pintung</strain>
    </source>
</reference>
<feature type="region of interest" description="Disordered" evidence="1">
    <location>
        <begin position="457"/>
        <end position="476"/>
    </location>
</feature>
<dbReference type="PANTHER" id="PTHR37994:SF1">
    <property type="entry name" value="ER TRANSPORTER 6TM N-TERMINAL DOMAIN-CONTAINING PROTEIN"/>
    <property type="match status" value="1"/>
</dbReference>
<protein>
    <recommendedName>
        <fullName evidence="2">DUF2421 domain-containing protein</fullName>
    </recommendedName>
</protein>
<dbReference type="AlphaFoldDB" id="A0A8H6WM79"/>
<evidence type="ECO:0000259" key="2">
    <source>
        <dbReference type="Pfam" id="PF10334"/>
    </source>
</evidence>
<proteinExistence type="predicted"/>
<dbReference type="EMBL" id="JACAZE010000001">
    <property type="protein sequence ID" value="KAF7322547.1"/>
    <property type="molecule type" value="Genomic_DNA"/>
</dbReference>
<sequence length="476" mass="53108">MQNQTKDLPWRSAGTPYLKTVNKALGRLRLDSTKSRVASNVGGPLPNYAGNALASNAERLISKSLQRKVRQRASQLEWPQGQSSPNDQTRADLLYNKHVETRVTDVDATARIQGWSWRRGTALSSQLMKGLWRVVSERRVNASAGPSLGLSELCALNHVREHLVVNVPRHHTFSRAFAATTTSVLRTSIEAMLNVSRKVAPAPERRAAPRNKPLDHEELAALRSFLGFFSVVELESLRVKLEPFNAKSRHRQLTQISRSTVPAFLTSLILVSKFQHVLFQRRRNSTPRPNRQPLAIALGPIQSALAMKLPSEQRLVMSVVEHMDPAWSRAFLRRTRFLDSDFQGDVLAVISMTSTALRTGCALPQITPCPLLARFQSQSQSQSQMHGLGLHVIHKDAEEDYGLPRHLTLETLQNEQYLRFCVGVATARWWGEQYHIRSAALGMAARPGNVNMNGRTGVPMGSRTQSLQLQAPGEIV</sequence>
<dbReference type="OrthoDB" id="2274698at2759"/>
<evidence type="ECO:0000256" key="1">
    <source>
        <dbReference type="SAM" id="MobiDB-lite"/>
    </source>
</evidence>